<dbReference type="Proteomes" id="UP000652219">
    <property type="component" value="Unassembled WGS sequence"/>
</dbReference>
<reference evidence="2 3" key="1">
    <citation type="journal article" date="2020" name="Phytopathology">
        <title>Genome Sequence Resources of Colletotrichum truncatum, C. plurivorum, C. musicola, and C. sojae: Four Species Pathogenic to Soybean (Glycine max).</title>
        <authorList>
            <person name="Rogerio F."/>
            <person name="Boufleur T.R."/>
            <person name="Ciampi-Guillardi M."/>
            <person name="Sukno S.A."/>
            <person name="Thon M.R."/>
            <person name="Massola Junior N.S."/>
            <person name="Baroncelli R."/>
        </authorList>
    </citation>
    <scope>NUCLEOTIDE SEQUENCE [LARGE SCALE GENOMIC DNA]</scope>
    <source>
        <strain evidence="2 3">LFN0009</strain>
    </source>
</reference>
<gene>
    <name evidence="2" type="ORF">CSOJ01_02033</name>
</gene>
<comment type="caution">
    <text evidence="2">The sequence shown here is derived from an EMBL/GenBank/DDBJ whole genome shotgun (WGS) entry which is preliminary data.</text>
</comment>
<protein>
    <submittedName>
        <fullName evidence="2">Uncharacterized protein</fullName>
    </submittedName>
</protein>
<dbReference type="AlphaFoldDB" id="A0A8H6JS82"/>
<evidence type="ECO:0000256" key="1">
    <source>
        <dbReference type="SAM" id="MobiDB-lite"/>
    </source>
</evidence>
<evidence type="ECO:0000313" key="2">
    <source>
        <dbReference type="EMBL" id="KAF6818152.1"/>
    </source>
</evidence>
<keyword evidence="3" id="KW-1185">Reference proteome</keyword>
<dbReference type="EMBL" id="WIGN01000017">
    <property type="protein sequence ID" value="KAF6818152.1"/>
    <property type="molecule type" value="Genomic_DNA"/>
</dbReference>
<name>A0A8H6JS82_9PEZI</name>
<sequence length="145" mass="15407">MHAIGTSRLRFLGTLPACCMLGQGRAARTPSERHAIDDPEVDGNPRTILAGVSGRLAGGMRCPVRRQRGGLKASVKSGQILPHGHGPADDLQRQLAHRSEVVCKSDLGVSAEGAISQGPVAWHVPVWPRRSAGSRWEKAPEGDPV</sequence>
<accession>A0A8H6JS82</accession>
<feature type="region of interest" description="Disordered" evidence="1">
    <location>
        <begin position="68"/>
        <end position="91"/>
    </location>
</feature>
<organism evidence="2 3">
    <name type="scientific">Colletotrichum sojae</name>
    <dbReference type="NCBI Taxonomy" id="2175907"/>
    <lineage>
        <taxon>Eukaryota</taxon>
        <taxon>Fungi</taxon>
        <taxon>Dikarya</taxon>
        <taxon>Ascomycota</taxon>
        <taxon>Pezizomycotina</taxon>
        <taxon>Sordariomycetes</taxon>
        <taxon>Hypocreomycetidae</taxon>
        <taxon>Glomerellales</taxon>
        <taxon>Glomerellaceae</taxon>
        <taxon>Colletotrichum</taxon>
        <taxon>Colletotrichum orchidearum species complex</taxon>
    </lineage>
</organism>
<evidence type="ECO:0000313" key="3">
    <source>
        <dbReference type="Proteomes" id="UP000652219"/>
    </source>
</evidence>
<proteinExistence type="predicted"/>